<accession>A0A2P4Z8M6</accession>
<sequence length="224" mass="24604">MEDHQHGGHTQRVRRPKGFPGSSPSEDSNRARFACLDRNHPISRRADRRAAGAPLTRLQRTTALARRTVRPSLFAHNNGAVLPGPDFRGTKKEDAAKKHLLDGLPNSTLAAYSNGSQDELGNTGWGAVTFHKARATKSNGCLPNAEVYDAEAVKAFEAIKLAKERIRADPGIKEIILFLDNSAVTLAALEKITTVLGDHAEMNGKILERLDKLEARAREKWEDV</sequence>
<protein>
    <recommendedName>
        <fullName evidence="4">RNase H type-1 domain-containing protein</fullName>
    </recommendedName>
</protein>
<dbReference type="GeneID" id="36347913"/>
<organism evidence="2 3">
    <name type="scientific">Trichoderma gamsii</name>
    <dbReference type="NCBI Taxonomy" id="398673"/>
    <lineage>
        <taxon>Eukaryota</taxon>
        <taxon>Fungi</taxon>
        <taxon>Dikarya</taxon>
        <taxon>Ascomycota</taxon>
        <taxon>Pezizomycotina</taxon>
        <taxon>Sordariomycetes</taxon>
        <taxon>Hypocreomycetidae</taxon>
        <taxon>Hypocreales</taxon>
        <taxon>Hypocreaceae</taxon>
        <taxon>Trichoderma</taxon>
    </lineage>
</organism>
<proteinExistence type="predicted"/>
<name>A0A2P4Z8M6_9HYPO</name>
<evidence type="ECO:0000256" key="1">
    <source>
        <dbReference type="SAM" id="MobiDB-lite"/>
    </source>
</evidence>
<evidence type="ECO:0008006" key="4">
    <source>
        <dbReference type="Google" id="ProtNLM"/>
    </source>
</evidence>
<dbReference type="RefSeq" id="XP_024404447.1">
    <property type="nucleotide sequence ID" value="XM_024550818.1"/>
</dbReference>
<comment type="caution">
    <text evidence="2">The sequence shown here is derived from an EMBL/GenBank/DDBJ whole genome shotgun (WGS) entry which is preliminary data.</text>
</comment>
<evidence type="ECO:0000313" key="2">
    <source>
        <dbReference type="EMBL" id="PON20640.1"/>
    </source>
</evidence>
<dbReference type="Proteomes" id="UP000054821">
    <property type="component" value="Unassembled WGS sequence"/>
</dbReference>
<keyword evidence="3" id="KW-1185">Reference proteome</keyword>
<gene>
    <name evidence="2" type="ORF">TGAM01_v210514</name>
</gene>
<feature type="region of interest" description="Disordered" evidence="1">
    <location>
        <begin position="1"/>
        <end position="30"/>
    </location>
</feature>
<reference evidence="2 3" key="1">
    <citation type="journal article" date="2016" name="Genome Announc.">
        <title>Draft Whole-Genome Sequence of Trichoderma gamsii T6085, a Promising Biocontrol Agent of Fusarium Head Blight on Wheat.</title>
        <authorList>
            <person name="Baroncelli R."/>
            <person name="Zapparata A."/>
            <person name="Piaggeschi G."/>
            <person name="Sarrocco S."/>
            <person name="Vannacci G."/>
        </authorList>
    </citation>
    <scope>NUCLEOTIDE SEQUENCE [LARGE SCALE GENOMIC DNA]</scope>
    <source>
        <strain evidence="2 3">T6085</strain>
    </source>
</reference>
<feature type="compositionally biased region" description="Basic residues" evidence="1">
    <location>
        <begin position="7"/>
        <end position="17"/>
    </location>
</feature>
<dbReference type="EMBL" id="JPDN02000064">
    <property type="protein sequence ID" value="PON20640.1"/>
    <property type="molecule type" value="Genomic_DNA"/>
</dbReference>
<dbReference type="AlphaFoldDB" id="A0A2P4Z8M6"/>
<evidence type="ECO:0000313" key="3">
    <source>
        <dbReference type="Proteomes" id="UP000054821"/>
    </source>
</evidence>